<dbReference type="PROSITE" id="PS00160">
    <property type="entry name" value="ALDOLASE_KDPG_KHG_2"/>
    <property type="match status" value="1"/>
</dbReference>
<evidence type="ECO:0000256" key="3">
    <source>
        <dbReference type="ARBA" id="ARBA00011233"/>
    </source>
</evidence>
<comment type="pathway">
    <text evidence="1">Carbohydrate acid metabolism.</text>
</comment>
<keyword evidence="5" id="KW-0119">Carbohydrate metabolism</keyword>
<dbReference type="InterPro" id="IPR000887">
    <property type="entry name" value="Aldlse_KDPG_KHG"/>
</dbReference>
<keyword evidence="4" id="KW-0456">Lyase</keyword>
<dbReference type="Proteomes" id="UP000215545">
    <property type="component" value="Unassembled WGS sequence"/>
</dbReference>
<evidence type="ECO:0008006" key="8">
    <source>
        <dbReference type="Google" id="ProtNLM"/>
    </source>
</evidence>
<evidence type="ECO:0000256" key="2">
    <source>
        <dbReference type="ARBA" id="ARBA00006906"/>
    </source>
</evidence>
<proteinExistence type="inferred from homology"/>
<accession>A0ABX4E6Q0</accession>
<evidence type="ECO:0000256" key="4">
    <source>
        <dbReference type="ARBA" id="ARBA00023239"/>
    </source>
</evidence>
<comment type="caution">
    <text evidence="6">The sequence shown here is derived from an EMBL/GenBank/DDBJ whole genome shotgun (WGS) entry which is preliminary data.</text>
</comment>
<keyword evidence="7" id="KW-1185">Reference proteome</keyword>
<comment type="similarity">
    <text evidence="2">Belongs to the KHG/KDPG aldolase family.</text>
</comment>
<dbReference type="SUPFAM" id="SSF51569">
    <property type="entry name" value="Aldolase"/>
    <property type="match status" value="1"/>
</dbReference>
<protein>
    <recommendedName>
        <fullName evidence="8">2-dehydro-3-deoxyphosphogluconate aldolase / (4S)-4-hydroxy-2-oxoglutarate aldolase</fullName>
    </recommendedName>
</protein>
<gene>
    <name evidence="6" type="ORF">B1B05_13185</name>
</gene>
<sequence length="210" mass="21813">MTMVIEQLAAAPIVPILRKVPYEKSASIVKALIDGGVTSIEVTMESEKAAEIIAETIDAYGAQVLVGAGTVLNVEDCQRAIEAGAQFIVTPALDEDVVAYAAEQGVPIIPGVFTPAEMLRAVKLGAEAIKLFPASVLGPAFIKDVKGPLSHISIMATGGITADTATDYLKAGAVAVGTGSALLKKDLIAANDWDGLKKETEKWLQAVQAV</sequence>
<dbReference type="EMBL" id="MWSK01000006">
    <property type="protein sequence ID" value="OXS76621.1"/>
    <property type="molecule type" value="Genomic_DNA"/>
</dbReference>
<dbReference type="InterPro" id="IPR031338">
    <property type="entry name" value="KDPG/KHG_AS_2"/>
</dbReference>
<evidence type="ECO:0000256" key="5">
    <source>
        <dbReference type="ARBA" id="ARBA00023277"/>
    </source>
</evidence>
<dbReference type="PANTHER" id="PTHR30246">
    <property type="entry name" value="2-KETO-3-DEOXY-6-PHOSPHOGLUCONATE ALDOLASE"/>
    <property type="match status" value="1"/>
</dbReference>
<dbReference type="InterPro" id="IPR013785">
    <property type="entry name" value="Aldolase_TIM"/>
</dbReference>
<dbReference type="NCBIfam" id="TIGR01182">
    <property type="entry name" value="eda"/>
    <property type="match status" value="1"/>
</dbReference>
<organism evidence="6 7">
    <name type="scientific">Domibacillus enclensis</name>
    <dbReference type="NCBI Taxonomy" id="1017273"/>
    <lineage>
        <taxon>Bacteria</taxon>
        <taxon>Bacillati</taxon>
        <taxon>Bacillota</taxon>
        <taxon>Bacilli</taxon>
        <taxon>Bacillales</taxon>
        <taxon>Bacillaceae</taxon>
        <taxon>Domibacillus</taxon>
    </lineage>
</organism>
<evidence type="ECO:0000256" key="1">
    <source>
        <dbReference type="ARBA" id="ARBA00004761"/>
    </source>
</evidence>
<evidence type="ECO:0000313" key="7">
    <source>
        <dbReference type="Proteomes" id="UP000215545"/>
    </source>
</evidence>
<dbReference type="Gene3D" id="3.20.20.70">
    <property type="entry name" value="Aldolase class I"/>
    <property type="match status" value="1"/>
</dbReference>
<name>A0ABX4E6Q0_9BACI</name>
<evidence type="ECO:0000313" key="6">
    <source>
        <dbReference type="EMBL" id="OXS76621.1"/>
    </source>
</evidence>
<dbReference type="PANTHER" id="PTHR30246:SF1">
    <property type="entry name" value="2-DEHYDRO-3-DEOXY-6-PHOSPHOGALACTONATE ALDOLASE-RELATED"/>
    <property type="match status" value="1"/>
</dbReference>
<dbReference type="CDD" id="cd00452">
    <property type="entry name" value="KDPG_aldolase"/>
    <property type="match status" value="1"/>
</dbReference>
<reference evidence="7" key="1">
    <citation type="submission" date="2017-03" db="EMBL/GenBank/DDBJ databases">
        <title>Bacillus sp. V-88(T) DSM27956, whole genome shotgun sequencing project.</title>
        <authorList>
            <person name="Dastager S.G."/>
            <person name="Neurgaonkar P.S."/>
            <person name="Dharne M.S."/>
        </authorList>
    </citation>
    <scope>NUCLEOTIDE SEQUENCE [LARGE SCALE GENOMIC DNA]</scope>
    <source>
        <strain evidence="7">DSM 25145</strain>
    </source>
</reference>
<comment type="subunit">
    <text evidence="3">Homotrimer.</text>
</comment>
<dbReference type="Pfam" id="PF01081">
    <property type="entry name" value="Aldolase"/>
    <property type="match status" value="1"/>
</dbReference>